<accession>A0A219VHE0</accession>
<dbReference type="Gene3D" id="1.20.120.910">
    <property type="entry name" value="DksA, coiled-coil domain"/>
    <property type="match status" value="1"/>
</dbReference>
<keyword evidence="3" id="KW-0862">Zinc</keyword>
<dbReference type="PROSITE" id="PS51128">
    <property type="entry name" value="ZF_DKSA_2"/>
    <property type="match status" value="1"/>
</dbReference>
<name>A0A219VHE0_9CAUD</name>
<proteinExistence type="predicted"/>
<evidence type="ECO:0000256" key="4">
    <source>
        <dbReference type="PROSITE-ProRule" id="PRU00510"/>
    </source>
</evidence>
<dbReference type="InterPro" id="IPR000962">
    <property type="entry name" value="Znf_DskA_TraR"/>
</dbReference>
<dbReference type="EMBL" id="KX669658">
    <property type="protein sequence ID" value="AOT25364.1"/>
    <property type="molecule type" value="Genomic_DNA"/>
</dbReference>
<dbReference type="GO" id="GO:0008270">
    <property type="term" value="F:zinc ion binding"/>
    <property type="evidence" value="ECO:0007669"/>
    <property type="project" value="UniProtKB-KW"/>
</dbReference>
<evidence type="ECO:0000313" key="6">
    <source>
        <dbReference type="EMBL" id="AOT25364.1"/>
    </source>
</evidence>
<feature type="domain" description="Zinc finger DksA/TraR C4-type" evidence="5">
    <location>
        <begin position="34"/>
        <end position="68"/>
    </location>
</feature>
<keyword evidence="7" id="KW-1185">Reference proteome</keyword>
<evidence type="ECO:0000256" key="1">
    <source>
        <dbReference type="ARBA" id="ARBA00022723"/>
    </source>
</evidence>
<evidence type="ECO:0000313" key="7">
    <source>
        <dbReference type="Proteomes" id="UP000226413"/>
    </source>
</evidence>
<keyword evidence="2" id="KW-0863">Zinc-finger</keyword>
<feature type="zinc finger region" description="dksA C4-type" evidence="4">
    <location>
        <begin position="38"/>
        <end position="62"/>
    </location>
</feature>
<organism evidence="6 7">
    <name type="scientific">Ochrobactrum phage POA1180</name>
    <dbReference type="NCBI Taxonomy" id="1897640"/>
    <lineage>
        <taxon>Viruses</taxon>
        <taxon>Duplodnaviria</taxon>
        <taxon>Heunggongvirae</taxon>
        <taxon>Uroviricota</taxon>
        <taxon>Caudoviricetes</taxon>
        <taxon>Abaiavirus</taxon>
        <taxon>Abaiavirus POA1180</taxon>
    </lineage>
</organism>
<reference evidence="6 7" key="1">
    <citation type="journal article" date="2017" name="Front. Microbiol.">
        <title>Prevalence, Host Range, and Comparative Genomic Analysis of Temperate Ochrobactrum Phages.</title>
        <authorList>
            <person name="Jackel C."/>
            <person name="Hertwig S."/>
            <person name="Scholz H.C."/>
            <person name="Nockler K."/>
            <person name="Reetz J."/>
            <person name="Hammerl J.A."/>
        </authorList>
    </citation>
    <scope>NUCLEOTIDE SEQUENCE [LARGE SCALE GENOMIC DNA]</scope>
</reference>
<dbReference type="Proteomes" id="UP000226413">
    <property type="component" value="Segment"/>
</dbReference>
<dbReference type="Pfam" id="PF01258">
    <property type="entry name" value="zf-dskA_traR"/>
    <property type="match status" value="1"/>
</dbReference>
<gene>
    <name evidence="6" type="ORF">POA1180_56</name>
</gene>
<evidence type="ECO:0000259" key="5">
    <source>
        <dbReference type="Pfam" id="PF01258"/>
    </source>
</evidence>
<protein>
    <recommendedName>
        <fullName evidence="5">Zinc finger DksA/TraR C4-type domain-containing protein</fullName>
    </recommendedName>
</protein>
<evidence type="ECO:0000256" key="3">
    <source>
        <dbReference type="ARBA" id="ARBA00022833"/>
    </source>
</evidence>
<keyword evidence="1" id="KW-0479">Metal-binding</keyword>
<sequence length="76" mass="8437">MKIGNFAHELADMRAEQERDAGIAAARAPLKQTGTLDCIRCGDEIEAERRAAMPSARRCVDCQESFERWQARKAGA</sequence>
<evidence type="ECO:0000256" key="2">
    <source>
        <dbReference type="ARBA" id="ARBA00022771"/>
    </source>
</evidence>
<dbReference type="SUPFAM" id="SSF57716">
    <property type="entry name" value="Glucocorticoid receptor-like (DNA-binding domain)"/>
    <property type="match status" value="1"/>
</dbReference>